<dbReference type="RefSeq" id="WP_110467590.1">
    <property type="nucleotide sequence ID" value="NZ_QJSP01000001.1"/>
</dbReference>
<comment type="caution">
    <text evidence="4">The sequence shown here is derived from an EMBL/GenBank/DDBJ whole genome shotgun (WGS) entry which is preliminary data.</text>
</comment>
<keyword evidence="2" id="KW-0732">Signal</keyword>
<organism evidence="4 5">
    <name type="scientific">Williamsia limnetica</name>
    <dbReference type="NCBI Taxonomy" id="882452"/>
    <lineage>
        <taxon>Bacteria</taxon>
        <taxon>Bacillati</taxon>
        <taxon>Actinomycetota</taxon>
        <taxon>Actinomycetes</taxon>
        <taxon>Mycobacteriales</taxon>
        <taxon>Nocardiaceae</taxon>
        <taxon>Williamsia</taxon>
    </lineage>
</organism>
<protein>
    <submittedName>
        <fullName evidence="4">D-alanyl-D-alanine carboxypeptidase</fullName>
    </submittedName>
</protein>
<dbReference type="SUPFAM" id="SSF56601">
    <property type="entry name" value="beta-lactamase/transpeptidase-like"/>
    <property type="match status" value="1"/>
</dbReference>
<dbReference type="InterPro" id="IPR001466">
    <property type="entry name" value="Beta-lactam-related"/>
</dbReference>
<keyword evidence="4" id="KW-0645">Protease</keyword>
<dbReference type="InterPro" id="IPR012338">
    <property type="entry name" value="Beta-lactam/transpept-like"/>
</dbReference>
<proteinExistence type="predicted"/>
<feature type="compositionally biased region" description="Low complexity" evidence="1">
    <location>
        <begin position="418"/>
        <end position="430"/>
    </location>
</feature>
<dbReference type="Proteomes" id="UP000247591">
    <property type="component" value="Unassembled WGS sequence"/>
</dbReference>
<sequence length="430" mass="44665">MTSSNRTALATIAAVAVLALSACTSQSPTGAAPTADTSTTSAQPAYSTQLQSAVPTVMADNAIPGVVVMVQSPSRGDWTSTFGTAELGADVPIAIDDYLRIGSNTKTMTSTVILQLVQEGRLSLEDPISKFRPDVPGGDDITIANLSEMRSGLYSYTFDPTFNATLDAEPQKAWTADELLAIAFSHPANAAPDQVFEYSNTNIVLLGVVIEQLTGMSASEAFDKRIFEPLGLTHTHLPAPDDSSIPDTHPQGYQFGTNVETIDSYAVPAAQLPDALDGTLKPIDQTDANPSWAWTAGGAISTPADLAIYVKALVRGGLLDDTTQKLRLDSVQPMTPGSTSGVGYGLGIAQFAPGILGHDGQLPGFSSFMAYNLNTGDTIIVGTNLSASPVDGENAAVVVAKSIISTLYGPTNVPGDPAPTTSTATSEAPR</sequence>
<dbReference type="AlphaFoldDB" id="A0A318RPQ5"/>
<feature type="signal peptide" evidence="2">
    <location>
        <begin position="1"/>
        <end position="31"/>
    </location>
</feature>
<dbReference type="PROSITE" id="PS51257">
    <property type="entry name" value="PROKAR_LIPOPROTEIN"/>
    <property type="match status" value="1"/>
</dbReference>
<reference evidence="4 5" key="1">
    <citation type="submission" date="2018-06" db="EMBL/GenBank/DDBJ databases">
        <title>Genomic Encyclopedia of Type Strains, Phase IV (KMG-IV): sequencing the most valuable type-strain genomes for metagenomic binning, comparative biology and taxonomic classification.</title>
        <authorList>
            <person name="Goeker M."/>
        </authorList>
    </citation>
    <scope>NUCLEOTIDE SEQUENCE [LARGE SCALE GENOMIC DNA]</scope>
    <source>
        <strain evidence="4 5">DSM 45521</strain>
    </source>
</reference>
<feature type="region of interest" description="Disordered" evidence="1">
    <location>
        <begin position="410"/>
        <end position="430"/>
    </location>
</feature>
<feature type="domain" description="Beta-lactamase-related" evidence="3">
    <location>
        <begin position="52"/>
        <end position="398"/>
    </location>
</feature>
<name>A0A318RPQ5_WILLI</name>
<evidence type="ECO:0000313" key="5">
    <source>
        <dbReference type="Proteomes" id="UP000247591"/>
    </source>
</evidence>
<evidence type="ECO:0000259" key="3">
    <source>
        <dbReference type="Pfam" id="PF00144"/>
    </source>
</evidence>
<keyword evidence="4" id="KW-0121">Carboxypeptidase</keyword>
<dbReference type="Gene3D" id="3.40.710.10">
    <property type="entry name" value="DD-peptidase/beta-lactamase superfamily"/>
    <property type="match status" value="1"/>
</dbReference>
<dbReference type="InterPro" id="IPR050491">
    <property type="entry name" value="AmpC-like"/>
</dbReference>
<dbReference type="GO" id="GO:0004180">
    <property type="term" value="F:carboxypeptidase activity"/>
    <property type="evidence" value="ECO:0007669"/>
    <property type="project" value="UniProtKB-KW"/>
</dbReference>
<dbReference type="PANTHER" id="PTHR46825:SF7">
    <property type="entry name" value="D-ALANYL-D-ALANINE CARBOXYPEPTIDASE"/>
    <property type="match status" value="1"/>
</dbReference>
<accession>A0A318RPQ5</accession>
<gene>
    <name evidence="4" type="ORF">DFR67_101249</name>
</gene>
<dbReference type="PANTHER" id="PTHR46825">
    <property type="entry name" value="D-ALANYL-D-ALANINE-CARBOXYPEPTIDASE/ENDOPEPTIDASE AMPH"/>
    <property type="match status" value="1"/>
</dbReference>
<evidence type="ECO:0000256" key="1">
    <source>
        <dbReference type="SAM" id="MobiDB-lite"/>
    </source>
</evidence>
<evidence type="ECO:0000313" key="4">
    <source>
        <dbReference type="EMBL" id="PYE20858.1"/>
    </source>
</evidence>
<keyword evidence="4" id="KW-0378">Hydrolase</keyword>
<evidence type="ECO:0000256" key="2">
    <source>
        <dbReference type="SAM" id="SignalP"/>
    </source>
</evidence>
<dbReference type="OrthoDB" id="3174977at2"/>
<dbReference type="EMBL" id="QJSP01000001">
    <property type="protein sequence ID" value="PYE20858.1"/>
    <property type="molecule type" value="Genomic_DNA"/>
</dbReference>
<feature type="chain" id="PRO_5016271038" evidence="2">
    <location>
        <begin position="32"/>
        <end position="430"/>
    </location>
</feature>
<keyword evidence="5" id="KW-1185">Reference proteome</keyword>
<dbReference type="Pfam" id="PF00144">
    <property type="entry name" value="Beta-lactamase"/>
    <property type="match status" value="1"/>
</dbReference>